<evidence type="ECO:0000256" key="3">
    <source>
        <dbReference type="ARBA" id="ARBA00023163"/>
    </source>
</evidence>
<evidence type="ECO:0000256" key="5">
    <source>
        <dbReference type="SAM" id="MobiDB-lite"/>
    </source>
</evidence>
<keyword evidence="4" id="KW-0539">Nucleus</keyword>
<organism evidence="7 8">
    <name type="scientific">Chaetoceros tenuissimus</name>
    <dbReference type="NCBI Taxonomy" id="426638"/>
    <lineage>
        <taxon>Eukaryota</taxon>
        <taxon>Sar</taxon>
        <taxon>Stramenopiles</taxon>
        <taxon>Ochrophyta</taxon>
        <taxon>Bacillariophyta</taxon>
        <taxon>Coscinodiscophyceae</taxon>
        <taxon>Chaetocerotophycidae</taxon>
        <taxon>Chaetocerotales</taxon>
        <taxon>Chaetocerotaceae</taxon>
        <taxon>Chaetoceros</taxon>
    </lineage>
</organism>
<dbReference type="Pfam" id="PF17875">
    <property type="entry name" value="RPA43_OB"/>
    <property type="match status" value="1"/>
</dbReference>
<dbReference type="InterPro" id="IPR041178">
    <property type="entry name" value="RPA43_OB"/>
</dbReference>
<accession>A0AAD3CWT6</accession>
<dbReference type="InterPro" id="IPR045113">
    <property type="entry name" value="Rpb7-like"/>
</dbReference>
<reference evidence="7 8" key="1">
    <citation type="journal article" date="2021" name="Sci. Rep.">
        <title>The genome of the diatom Chaetoceros tenuissimus carries an ancient integrated fragment of an extant virus.</title>
        <authorList>
            <person name="Hongo Y."/>
            <person name="Kimura K."/>
            <person name="Takaki Y."/>
            <person name="Yoshida Y."/>
            <person name="Baba S."/>
            <person name="Kobayashi G."/>
            <person name="Nagasaki K."/>
            <person name="Hano T."/>
            <person name="Tomaru Y."/>
        </authorList>
    </citation>
    <scope>NUCLEOTIDE SEQUENCE [LARGE SCALE GENOMIC DNA]</scope>
    <source>
        <strain evidence="7 8">NIES-3715</strain>
    </source>
</reference>
<evidence type="ECO:0000313" key="8">
    <source>
        <dbReference type="Proteomes" id="UP001054902"/>
    </source>
</evidence>
<dbReference type="GO" id="GO:0005736">
    <property type="term" value="C:RNA polymerase I complex"/>
    <property type="evidence" value="ECO:0007669"/>
    <property type="project" value="TreeGrafter"/>
</dbReference>
<dbReference type="EMBL" id="BLLK01000045">
    <property type="protein sequence ID" value="GFH52034.1"/>
    <property type="molecule type" value="Genomic_DNA"/>
</dbReference>
<evidence type="ECO:0000256" key="4">
    <source>
        <dbReference type="ARBA" id="ARBA00023242"/>
    </source>
</evidence>
<dbReference type="GO" id="GO:0006352">
    <property type="term" value="P:DNA-templated transcription initiation"/>
    <property type="evidence" value="ECO:0007669"/>
    <property type="project" value="InterPro"/>
</dbReference>
<dbReference type="Proteomes" id="UP001054902">
    <property type="component" value="Unassembled WGS sequence"/>
</dbReference>
<evidence type="ECO:0000256" key="1">
    <source>
        <dbReference type="ARBA" id="ARBA00004123"/>
    </source>
</evidence>
<proteinExistence type="predicted"/>
<dbReference type="Gene3D" id="2.40.50.1060">
    <property type="match status" value="1"/>
</dbReference>
<comment type="subcellular location">
    <subcellularLocation>
        <location evidence="1">Nucleus</location>
    </subcellularLocation>
</comment>
<evidence type="ECO:0000313" key="7">
    <source>
        <dbReference type="EMBL" id="GFH52034.1"/>
    </source>
</evidence>
<evidence type="ECO:0000256" key="2">
    <source>
        <dbReference type="ARBA" id="ARBA00022478"/>
    </source>
</evidence>
<dbReference type="GO" id="GO:0006362">
    <property type="term" value="P:transcription elongation by RNA polymerase I"/>
    <property type="evidence" value="ECO:0007669"/>
    <property type="project" value="TreeGrafter"/>
</dbReference>
<comment type="caution">
    <text evidence="7">The sequence shown here is derived from an EMBL/GenBank/DDBJ whole genome shotgun (WGS) entry which is preliminary data.</text>
</comment>
<keyword evidence="2" id="KW-0240">DNA-directed RNA polymerase</keyword>
<gene>
    <name evidence="7" type="ORF">CTEN210_08510</name>
</gene>
<sequence>MDDKEQKRKRKQEKKEKKKRKRDSLESISSAGHANESSQEQSINKDGAEKDGNSLQFKNLSVLLSLDPSAMYDIKRETDRAMQSMLLKYSDGLGGILLGYDNLKVDKKKNGGETGRILNEMPHIHFYVTCRALVFTPTAGKYMTGMISETFPSHVGVLVHDLFNATISADHLRESGFTFDVDLNEWVKEDTMAPIVVGDALKFSVDKIHEYYGVVSLECSKPSAI</sequence>
<keyword evidence="3" id="KW-0804">Transcription</keyword>
<feature type="compositionally biased region" description="Polar residues" evidence="5">
    <location>
        <begin position="26"/>
        <end position="44"/>
    </location>
</feature>
<feature type="domain" description="RPA43 OB" evidence="6">
    <location>
        <begin position="137"/>
        <end position="179"/>
    </location>
</feature>
<protein>
    <recommendedName>
        <fullName evidence="6">RPA43 OB domain-containing protein</fullName>
    </recommendedName>
</protein>
<dbReference type="Gene3D" id="3.30.1490.120">
    <property type="entry name" value="RNA polymerase Rpb7-like, N-terminal domain"/>
    <property type="match status" value="1"/>
</dbReference>
<keyword evidence="8" id="KW-1185">Reference proteome</keyword>
<dbReference type="PANTHER" id="PTHR12709">
    <property type="entry name" value="DNA-DIRECTED RNA POLYMERASE II, III"/>
    <property type="match status" value="1"/>
</dbReference>
<dbReference type="AlphaFoldDB" id="A0AAD3CWT6"/>
<feature type="region of interest" description="Disordered" evidence="5">
    <location>
        <begin position="1"/>
        <end position="52"/>
    </location>
</feature>
<dbReference type="PANTHER" id="PTHR12709:SF5">
    <property type="entry name" value="DNA-DIRECTED RNA POLYMERASE I SUBUNIT RPA43"/>
    <property type="match status" value="1"/>
</dbReference>
<evidence type="ECO:0000259" key="6">
    <source>
        <dbReference type="Pfam" id="PF17875"/>
    </source>
</evidence>
<feature type="compositionally biased region" description="Basic residues" evidence="5">
    <location>
        <begin position="7"/>
        <end position="22"/>
    </location>
</feature>
<name>A0AAD3CWT6_9STRA</name>
<dbReference type="InterPro" id="IPR036898">
    <property type="entry name" value="RNA_pol_Rpb7-like_N_sf"/>
</dbReference>